<feature type="domain" description="GIY-YIG" evidence="1">
    <location>
        <begin position="17"/>
        <end position="103"/>
    </location>
</feature>
<proteinExistence type="predicted"/>
<sequence>MYVLVTPNIKGYQARNAKHVIYAHKNEKGHVYIGQSGCMVNRWNEHLQIAKSKSHPEYGQKFKKSLRESKRWEHYVIGIAETASIANDVESAAIVFYKPALNSIPGTSSNTENLYDFQPLDGNGREIKLEGKTIDRYRKQERYSDKERKTIKCRAINKSGKSHVSFECIDDGMRVNISHDKRIGFCAGDTVKISFAAKGKTFYTTTEYSQVQKVL</sequence>
<dbReference type="AlphaFoldDB" id="Q3ICM8"/>
<dbReference type="EMBL" id="CR954247">
    <property type="protein sequence ID" value="CAI89073.1"/>
    <property type="molecule type" value="Genomic_DNA"/>
</dbReference>
<dbReference type="Gene3D" id="3.40.1440.10">
    <property type="entry name" value="GIY-YIG endonuclease"/>
    <property type="match status" value="1"/>
</dbReference>
<organism evidence="2 3">
    <name type="scientific">Pseudoalteromonas translucida (strain TAC 125)</name>
    <dbReference type="NCBI Taxonomy" id="326442"/>
    <lineage>
        <taxon>Bacteria</taxon>
        <taxon>Pseudomonadati</taxon>
        <taxon>Pseudomonadota</taxon>
        <taxon>Gammaproteobacteria</taxon>
        <taxon>Alteromonadales</taxon>
        <taxon>Pseudoalteromonadaceae</taxon>
        <taxon>Pseudoalteromonas</taxon>
    </lineage>
</organism>
<protein>
    <submittedName>
        <fullName evidence="2">Orphan protein</fullName>
    </submittedName>
</protein>
<accession>Q3ICM8</accession>
<dbReference type="PATRIC" id="fig|326442.8.peg.2938"/>
<evidence type="ECO:0000313" key="2">
    <source>
        <dbReference type="EMBL" id="CAI89073.1"/>
    </source>
</evidence>
<dbReference type="InterPro" id="IPR000305">
    <property type="entry name" value="GIY-YIG_endonuc"/>
</dbReference>
<dbReference type="KEGG" id="pha:PSHAb0022"/>
<dbReference type="HOGENOM" id="CLU_1282323_0_0_6"/>
<evidence type="ECO:0000259" key="1">
    <source>
        <dbReference type="PROSITE" id="PS50164"/>
    </source>
</evidence>
<name>Q3ICM8_PSET1</name>
<reference evidence="2 3" key="1">
    <citation type="journal article" date="2005" name="Genome Res.">
        <title>Coping with cold: the genome of the versatile marine Antarctica bacterium Pseudoalteromonas haloplanktis TAC125.</title>
        <authorList>
            <person name="Medigue C."/>
            <person name="Krin E."/>
            <person name="Pascal G."/>
            <person name="Barbe V."/>
            <person name="Bernsel A."/>
            <person name="Bertin P."/>
            <person name="Cheung F."/>
            <person name="Cruveiller S."/>
            <person name="Damico S."/>
            <person name="Duilio A."/>
            <person name="Fang G."/>
            <person name="Feller G."/>
            <person name="Mangenot S."/>
            <person name="Marino G."/>
            <person name="Nilsson J."/>
            <person name="Parilli E."/>
            <person name="Rocha E."/>
            <person name="Rouy Z."/>
            <person name="Sekowska A."/>
            <person name="Tutino M.L."/>
            <person name="Vallenet D."/>
            <person name="von Heijne G."/>
            <person name="Danchin A."/>
        </authorList>
    </citation>
    <scope>NUCLEOTIDE SEQUENCE [LARGE SCALE GENOMIC DNA]</scope>
    <source>
        <strain evidence="3">TAC 125</strain>
    </source>
</reference>
<keyword evidence="3" id="KW-1185">Reference proteome</keyword>
<evidence type="ECO:0000313" key="3">
    <source>
        <dbReference type="Proteomes" id="UP000006843"/>
    </source>
</evidence>
<dbReference type="PROSITE" id="PS50164">
    <property type="entry name" value="GIY_YIG"/>
    <property type="match status" value="1"/>
</dbReference>
<dbReference type="InterPro" id="IPR035901">
    <property type="entry name" value="GIY-YIG_endonuc_sf"/>
</dbReference>
<dbReference type="BioCyc" id="PHAL326442:PSHA_RS14965-MONOMER"/>
<gene>
    <name evidence="2" type="ordered locus">PSHAb0022</name>
</gene>
<dbReference type="Proteomes" id="UP000006843">
    <property type="component" value="Chromosome II"/>
</dbReference>